<evidence type="ECO:0000256" key="1">
    <source>
        <dbReference type="SAM" id="Coils"/>
    </source>
</evidence>
<evidence type="ECO:0000313" key="2">
    <source>
        <dbReference type="EMBL" id="NMW87876.1"/>
    </source>
</evidence>
<feature type="coiled-coil region" evidence="1">
    <location>
        <begin position="167"/>
        <end position="250"/>
    </location>
</feature>
<comment type="caution">
    <text evidence="2">The sequence shown here is derived from an EMBL/GenBank/DDBJ whole genome shotgun (WGS) entry which is preliminary data.</text>
</comment>
<sequence length="306" mass="34188">MPKILVHFADVETVARKVTGVYLATEDEMATMFAMRDFGIRNLYVPGMAQRAEIRSFAQKNGTLTDEHKKALDALDKFEMEQARARALAKQKQTKSRNFGASAGTSISIGFAADSAQAKSLARSYEADAMTYSMQARVAADMGNDAAARCFEAKARQAVSDANKMYAKAAELGRQEAERRKEKIEREGKERIERRKAMEKAREAAAEAKRKRLEIAQKKVSEGWTHLREAEKATQKRKKAEAEMWAKRIEESQFWIHQMHLVQMGQHPDQAIAQAQIQAFHDAATSVAVVAPDFTPAKAPAEQVIV</sequence>
<accession>A0A7Y0UJ97</accession>
<keyword evidence="1" id="KW-0175">Coiled coil</keyword>
<gene>
    <name evidence="2" type="ORF">HHJ67_09020</name>
</gene>
<evidence type="ECO:0000313" key="3">
    <source>
        <dbReference type="Proteomes" id="UP000553981"/>
    </source>
</evidence>
<name>A0A7Y0UJ97_9ACTO</name>
<dbReference type="AlphaFoldDB" id="A0A7Y0UJ97"/>
<dbReference type="Proteomes" id="UP000553981">
    <property type="component" value="Unassembled WGS sequence"/>
</dbReference>
<organism evidence="2 3">
    <name type="scientific">Mobiluncus curtisii</name>
    <dbReference type="NCBI Taxonomy" id="2051"/>
    <lineage>
        <taxon>Bacteria</taxon>
        <taxon>Bacillati</taxon>
        <taxon>Actinomycetota</taxon>
        <taxon>Actinomycetes</taxon>
        <taxon>Actinomycetales</taxon>
        <taxon>Actinomycetaceae</taxon>
        <taxon>Mobiluncus</taxon>
    </lineage>
</organism>
<proteinExistence type="predicted"/>
<protein>
    <submittedName>
        <fullName evidence="2">Exopolyphosphatase</fullName>
    </submittedName>
</protein>
<reference evidence="2 3" key="1">
    <citation type="submission" date="2020-04" db="EMBL/GenBank/DDBJ databases">
        <title>Antimicrobial susceptibility and clonality of vaginal-derived multi-drug resistant Mobiluncus isolates in China.</title>
        <authorList>
            <person name="Zhang X."/>
        </authorList>
    </citation>
    <scope>NUCLEOTIDE SEQUENCE [LARGE SCALE GENOMIC DNA]</scope>
    <source>
        <strain evidence="2 3">19</strain>
    </source>
</reference>
<dbReference type="EMBL" id="JABCUI010000004">
    <property type="protein sequence ID" value="NMW87876.1"/>
    <property type="molecule type" value="Genomic_DNA"/>
</dbReference>